<name>A0A7H1S002_9BACL</name>
<reference evidence="4 5" key="1">
    <citation type="submission" date="2020-09" db="EMBL/GenBank/DDBJ databases">
        <title>Complete Geobacillus genomes through the use of hybrid genome assembly.</title>
        <authorList>
            <person name="Vera D.L."/>
            <person name="Venkateswaran K."/>
            <person name="Singh N.K."/>
            <person name="Landry K."/>
        </authorList>
    </citation>
    <scope>NUCLEOTIDE SEQUENCE [LARGE SCALE GENOMIC DNA]</scope>
    <source>
        <strain evidence="4 5">SURF-189</strain>
    </source>
</reference>
<organism evidence="4 5">
    <name type="scientific">Geobacillus zalihae</name>
    <dbReference type="NCBI Taxonomy" id="213419"/>
    <lineage>
        <taxon>Bacteria</taxon>
        <taxon>Bacillati</taxon>
        <taxon>Bacillota</taxon>
        <taxon>Bacilli</taxon>
        <taxon>Bacillales</taxon>
        <taxon>Anoxybacillaceae</taxon>
        <taxon>Geobacillus</taxon>
    </lineage>
</organism>
<keyword evidence="2" id="KW-0812">Transmembrane</keyword>
<comment type="similarity">
    <text evidence="1">Belongs to the bacterial sugar transferase family.</text>
</comment>
<evidence type="ECO:0000313" key="5">
    <source>
        <dbReference type="Proteomes" id="UP000516388"/>
    </source>
</evidence>
<gene>
    <name evidence="4" type="ORF">IC807_12545</name>
</gene>
<evidence type="ECO:0000259" key="3">
    <source>
        <dbReference type="Pfam" id="PF02397"/>
    </source>
</evidence>
<dbReference type="Proteomes" id="UP000516388">
    <property type="component" value="Chromosome"/>
</dbReference>
<sequence length="217" mass="25092">MKNEERLVPSGSIFYKVTKRIFDIVFSLVALILLSPIFLIISLLIILDDGFPVFFKQKRTGLNGSTFYIYKFRSMKVTNDGSNRKKVYDWKNGVPDDFIFKSTQEFNPNVTKIGRFIRKYSLDELPQFINVLKGEMSIIGPRPEITEITDCYNEYQKQRLLVKPGITGWAQVNGRSEIPHGEKIKYDLYYVANQGFVLDMKIFFKTIVQTLFGKGAI</sequence>
<dbReference type="KEGG" id="gza:IC807_12545"/>
<evidence type="ECO:0000256" key="1">
    <source>
        <dbReference type="ARBA" id="ARBA00006464"/>
    </source>
</evidence>
<accession>A0A7H1S002</accession>
<feature type="transmembrane region" description="Helical" evidence="2">
    <location>
        <begin position="21"/>
        <end position="47"/>
    </location>
</feature>
<keyword evidence="2" id="KW-1133">Transmembrane helix</keyword>
<dbReference type="EMBL" id="CP061470">
    <property type="protein sequence ID" value="QNU19841.1"/>
    <property type="molecule type" value="Genomic_DNA"/>
</dbReference>
<proteinExistence type="inferred from homology"/>
<dbReference type="PANTHER" id="PTHR30576:SF0">
    <property type="entry name" value="UNDECAPRENYL-PHOSPHATE N-ACETYLGALACTOSAMINYL 1-PHOSPHATE TRANSFERASE-RELATED"/>
    <property type="match status" value="1"/>
</dbReference>
<dbReference type="GO" id="GO:0016780">
    <property type="term" value="F:phosphotransferase activity, for other substituted phosphate groups"/>
    <property type="evidence" value="ECO:0007669"/>
    <property type="project" value="TreeGrafter"/>
</dbReference>
<keyword evidence="5" id="KW-1185">Reference proteome</keyword>
<dbReference type="Pfam" id="PF02397">
    <property type="entry name" value="Bac_transf"/>
    <property type="match status" value="1"/>
</dbReference>
<dbReference type="PANTHER" id="PTHR30576">
    <property type="entry name" value="COLANIC BIOSYNTHESIS UDP-GLUCOSE LIPID CARRIER TRANSFERASE"/>
    <property type="match status" value="1"/>
</dbReference>
<feature type="domain" description="Bacterial sugar transferase" evidence="3">
    <location>
        <begin position="19"/>
        <end position="211"/>
    </location>
</feature>
<evidence type="ECO:0000313" key="4">
    <source>
        <dbReference type="EMBL" id="QNU19841.1"/>
    </source>
</evidence>
<keyword evidence="4" id="KW-0808">Transferase</keyword>
<dbReference type="InterPro" id="IPR003362">
    <property type="entry name" value="Bact_transf"/>
</dbReference>
<evidence type="ECO:0000256" key="2">
    <source>
        <dbReference type="SAM" id="Phobius"/>
    </source>
</evidence>
<keyword evidence="2" id="KW-0472">Membrane</keyword>
<protein>
    <submittedName>
        <fullName evidence="4">Sugar transferase</fullName>
    </submittedName>
</protein>
<dbReference type="AlphaFoldDB" id="A0A7H1S002"/>